<evidence type="ECO:0000256" key="2">
    <source>
        <dbReference type="SAM" id="SignalP"/>
    </source>
</evidence>
<evidence type="ECO:0000313" key="3">
    <source>
        <dbReference type="EMBL" id="TDS74850.1"/>
    </source>
</evidence>
<organism evidence="3 4">
    <name type="scientific">Amnibacterium kyonggiense</name>
    <dbReference type="NCBI Taxonomy" id="595671"/>
    <lineage>
        <taxon>Bacteria</taxon>
        <taxon>Bacillati</taxon>
        <taxon>Actinomycetota</taxon>
        <taxon>Actinomycetes</taxon>
        <taxon>Micrococcales</taxon>
        <taxon>Microbacteriaceae</taxon>
        <taxon>Amnibacterium</taxon>
    </lineage>
</organism>
<proteinExistence type="predicted"/>
<feature type="region of interest" description="Disordered" evidence="1">
    <location>
        <begin position="351"/>
        <end position="401"/>
    </location>
</feature>
<gene>
    <name evidence="3" type="ORF">CLV52_3372</name>
</gene>
<dbReference type="RefSeq" id="WP_133767513.1">
    <property type="nucleotide sequence ID" value="NZ_BAAARP010000001.1"/>
</dbReference>
<keyword evidence="2" id="KW-0732">Signal</keyword>
<comment type="caution">
    <text evidence="3">The sequence shown here is derived from an EMBL/GenBank/DDBJ whole genome shotgun (WGS) entry which is preliminary data.</text>
</comment>
<name>A0A4R7FGW7_9MICO</name>
<evidence type="ECO:0000313" key="4">
    <source>
        <dbReference type="Proteomes" id="UP000295344"/>
    </source>
</evidence>
<dbReference type="Pfam" id="PF18986">
    <property type="entry name" value="DUF5719"/>
    <property type="match status" value="1"/>
</dbReference>
<reference evidence="3 4" key="1">
    <citation type="submission" date="2019-03" db="EMBL/GenBank/DDBJ databases">
        <title>Genomic Encyclopedia of Archaeal and Bacterial Type Strains, Phase II (KMG-II): from individual species to whole genera.</title>
        <authorList>
            <person name="Goeker M."/>
        </authorList>
    </citation>
    <scope>NUCLEOTIDE SEQUENCE [LARGE SCALE GENOMIC DNA]</scope>
    <source>
        <strain evidence="3 4">DSM 24782</strain>
    </source>
</reference>
<keyword evidence="4" id="KW-1185">Reference proteome</keyword>
<dbReference type="Proteomes" id="UP000295344">
    <property type="component" value="Unassembled WGS sequence"/>
</dbReference>
<accession>A0A4R7FGW7</accession>
<protein>
    <recommendedName>
        <fullName evidence="5">Large extracellular alpha-helical protein</fullName>
    </recommendedName>
</protein>
<feature type="compositionally biased region" description="Low complexity" evidence="1">
    <location>
        <begin position="389"/>
        <end position="401"/>
    </location>
</feature>
<evidence type="ECO:0008006" key="5">
    <source>
        <dbReference type="Google" id="ProtNLM"/>
    </source>
</evidence>
<dbReference type="OrthoDB" id="3264966at2"/>
<feature type="chain" id="PRO_5020269133" description="Large extracellular alpha-helical protein" evidence="2">
    <location>
        <begin position="22"/>
        <end position="513"/>
    </location>
</feature>
<sequence length="513" mass="49281">MALNGRAIGASALVAAGVAAAAIVGQLPAFGSADQTMTVTPSSAPQSLLCPGPAIAVGADPADANALSATGKPARVAGTAKGAKPKTVVLGRGEVSGGAAPRALSAAASDRTGVLAGAQVEQVTLGDAAGLAAASCTAPASDVWFAAGATTTGRTTVLTLANPSPVAAQVGVRVWTENGPVDAASFSELVVPAKGRTAVSLAGVAPSAGGTVVRVTSTGGRVGAALEQRTVRGLESGGLDMTGPTTAPALEQVVPGVRVLDAAAVASAQRADDYADLQTVVRVLVPGSAATDVSITATPDGGGQPVTLGRRVAGGVVTDFPVTGLPDGTYTVRVTGKRALVAGVRTAVVGDASGSVTPTDQPPASDSTSGGAAVGSDAGLVGGDGPVDASGAQTSSTADTSATSTARGIDFAWFAAAPELSGSAAIAVVDAPSPILSIANPGAARTVRLSGPVSRTVRVPAKGSVAVPVTRGVVVLSGAAGLRAAVSYAGDDALAGYPAAAADQQAHPVRISR</sequence>
<dbReference type="EMBL" id="SOAM01000004">
    <property type="protein sequence ID" value="TDS74850.1"/>
    <property type="molecule type" value="Genomic_DNA"/>
</dbReference>
<dbReference type="InterPro" id="IPR043777">
    <property type="entry name" value="DUF5719"/>
</dbReference>
<dbReference type="AlphaFoldDB" id="A0A4R7FGW7"/>
<feature type="signal peptide" evidence="2">
    <location>
        <begin position="1"/>
        <end position="21"/>
    </location>
</feature>
<feature type="compositionally biased region" description="Polar residues" evidence="1">
    <location>
        <begin position="354"/>
        <end position="370"/>
    </location>
</feature>
<evidence type="ECO:0000256" key="1">
    <source>
        <dbReference type="SAM" id="MobiDB-lite"/>
    </source>
</evidence>